<keyword evidence="3" id="KW-1185">Reference proteome</keyword>
<dbReference type="InterPro" id="IPR004265">
    <property type="entry name" value="Dirigent"/>
</dbReference>
<evidence type="ECO:0000313" key="2">
    <source>
        <dbReference type="EMBL" id="KAF5951543.1"/>
    </source>
</evidence>
<reference evidence="3" key="1">
    <citation type="journal article" date="2020" name="Nat. Commun.">
        <title>Genome assembly of wild tea tree DASZ reveals pedigree and selection history of tea varieties.</title>
        <authorList>
            <person name="Zhang W."/>
            <person name="Zhang Y."/>
            <person name="Qiu H."/>
            <person name="Guo Y."/>
            <person name="Wan H."/>
            <person name="Zhang X."/>
            <person name="Scossa F."/>
            <person name="Alseekh S."/>
            <person name="Zhang Q."/>
            <person name="Wang P."/>
            <person name="Xu L."/>
            <person name="Schmidt M.H."/>
            <person name="Jia X."/>
            <person name="Li D."/>
            <person name="Zhu A."/>
            <person name="Guo F."/>
            <person name="Chen W."/>
            <person name="Ni D."/>
            <person name="Usadel B."/>
            <person name="Fernie A.R."/>
            <person name="Wen W."/>
        </authorList>
    </citation>
    <scope>NUCLEOTIDE SEQUENCE [LARGE SCALE GENOMIC DNA]</scope>
    <source>
        <strain evidence="3">cv. G240</strain>
    </source>
</reference>
<dbReference type="AlphaFoldDB" id="A0A7J7HF38"/>
<comment type="subcellular location">
    <subcellularLocation>
        <location evidence="1">Secreted</location>
        <location evidence="1">Extracellular space</location>
        <location evidence="1">Apoplast</location>
    </subcellularLocation>
</comment>
<gene>
    <name evidence="2" type="ORF">HYC85_009487</name>
</gene>
<dbReference type="GO" id="GO:0048046">
    <property type="term" value="C:apoplast"/>
    <property type="evidence" value="ECO:0007669"/>
    <property type="project" value="UniProtKB-SubCell"/>
</dbReference>
<sequence length="118" mass="12799">MVKLGIFVMLCSIAIAMPVVCGIAKSPREGGERFHEFSTNKLEQKVTKLRFYFQNLRGNTTAAVAQANGTATSPNFFGETFIADDPLTVNASQTSKVIGRAQGMYASASKEEFRLGLT</sequence>
<accession>A0A7J7HF38</accession>
<comment type="function">
    <text evidence="1">Dirigent proteins impart stereoselectivity on the phenoxy radical-coupling reaction, yielding optically active lignans from two molecules of coniferyl alcohol in the biosynthesis of lignans, flavonolignans, and alkaloids and thus plays a central role in plant secondary metabolism.</text>
</comment>
<keyword evidence="1" id="KW-0964">Secreted</keyword>
<feature type="chain" id="PRO_5029932880" description="Dirigent protein" evidence="1">
    <location>
        <begin position="17"/>
        <end position="118"/>
    </location>
</feature>
<comment type="subunit">
    <text evidence="1">Homodimer.</text>
</comment>
<organism evidence="2 3">
    <name type="scientific">Camellia sinensis</name>
    <name type="common">Tea plant</name>
    <name type="synonym">Thea sinensis</name>
    <dbReference type="NCBI Taxonomy" id="4442"/>
    <lineage>
        <taxon>Eukaryota</taxon>
        <taxon>Viridiplantae</taxon>
        <taxon>Streptophyta</taxon>
        <taxon>Embryophyta</taxon>
        <taxon>Tracheophyta</taxon>
        <taxon>Spermatophyta</taxon>
        <taxon>Magnoliopsida</taxon>
        <taxon>eudicotyledons</taxon>
        <taxon>Gunneridae</taxon>
        <taxon>Pentapetalae</taxon>
        <taxon>asterids</taxon>
        <taxon>Ericales</taxon>
        <taxon>Theaceae</taxon>
        <taxon>Camellia</taxon>
    </lineage>
</organism>
<comment type="caution">
    <text evidence="2">The sequence shown here is derived from an EMBL/GenBank/DDBJ whole genome shotgun (WGS) entry which is preliminary data.</text>
</comment>
<reference evidence="2 3" key="2">
    <citation type="submission" date="2020-07" db="EMBL/GenBank/DDBJ databases">
        <title>Genome assembly of wild tea tree DASZ reveals pedigree and selection history of tea varieties.</title>
        <authorList>
            <person name="Zhang W."/>
        </authorList>
    </citation>
    <scope>NUCLEOTIDE SEQUENCE [LARGE SCALE GENOMIC DNA]</scope>
    <source>
        <strain evidence="3">cv. G240</strain>
        <tissue evidence="2">Leaf</tissue>
    </source>
</reference>
<keyword evidence="1" id="KW-0052">Apoplast</keyword>
<evidence type="ECO:0000313" key="3">
    <source>
        <dbReference type="Proteomes" id="UP000593564"/>
    </source>
</evidence>
<dbReference type="Proteomes" id="UP000593564">
    <property type="component" value="Unassembled WGS sequence"/>
</dbReference>
<evidence type="ECO:0000256" key="1">
    <source>
        <dbReference type="RuleBase" id="RU363099"/>
    </source>
</evidence>
<protein>
    <recommendedName>
        <fullName evidence="1">Dirigent protein</fullName>
    </recommendedName>
</protein>
<comment type="similarity">
    <text evidence="1">Belongs to the plant dirigent protein family.</text>
</comment>
<feature type="signal peptide" evidence="1">
    <location>
        <begin position="1"/>
        <end position="16"/>
    </location>
</feature>
<name>A0A7J7HF38_CAMSI</name>
<keyword evidence="1" id="KW-0732">Signal</keyword>
<dbReference type="PANTHER" id="PTHR21495">
    <property type="entry name" value="NUCLEOPORIN-RELATED"/>
    <property type="match status" value="1"/>
</dbReference>
<proteinExistence type="inferred from homology"/>
<dbReference type="Pfam" id="PF03018">
    <property type="entry name" value="Dirigent"/>
    <property type="match status" value="1"/>
</dbReference>
<dbReference type="EMBL" id="JACBKZ010000004">
    <property type="protein sequence ID" value="KAF5951543.1"/>
    <property type="molecule type" value="Genomic_DNA"/>
</dbReference>